<dbReference type="RefSeq" id="XP_068080336.2">
    <property type="nucleotide sequence ID" value="XM_068224235.2"/>
</dbReference>
<protein>
    <submittedName>
        <fullName evidence="2">Uncharacterized protein</fullName>
    </submittedName>
</protein>
<keyword evidence="1" id="KW-1185">Reference proteome</keyword>
<proteinExistence type="predicted"/>
<accession>A0AB32TZG6</accession>
<dbReference type="KEGG" id="dre:101882091"/>
<name>A0AB32TZG6_DANRE</name>
<reference evidence="2" key="1">
    <citation type="submission" date="2025-08" db="UniProtKB">
        <authorList>
            <consortium name="RefSeq"/>
        </authorList>
    </citation>
    <scope>IDENTIFICATION</scope>
    <source>
        <strain evidence="2">Tuebingen</strain>
        <tissue evidence="2">Fibroblasts and whole tissue</tissue>
    </source>
</reference>
<evidence type="ECO:0000313" key="2">
    <source>
        <dbReference type="RefSeq" id="XP_068080336.2"/>
    </source>
</evidence>
<sequence>MSDFNMWNIQSVFFITLCMFLFNVADNKLVNGNSTTGDITCNVLHPLVYAIICFLAAVILILLLILYKIISMQNRVKKDNIHMASDTGESTSLHNALCTSLAPTSCDDGADNSSSTSSGTPEGSISSRSQRYVSIPECSKTSDYINVSEGVSSGRVDFKNKTTRIDYVNNKESQRKKVSGKGQARCADATSVSSDASDESAVNYSKVVFTKAKK</sequence>
<organism evidence="1 2">
    <name type="scientific">Danio rerio</name>
    <name type="common">Zebrafish</name>
    <name type="synonym">Brachydanio rerio</name>
    <dbReference type="NCBI Taxonomy" id="7955"/>
    <lineage>
        <taxon>Eukaryota</taxon>
        <taxon>Metazoa</taxon>
        <taxon>Chordata</taxon>
        <taxon>Craniata</taxon>
        <taxon>Vertebrata</taxon>
        <taxon>Euteleostomi</taxon>
        <taxon>Actinopterygii</taxon>
        <taxon>Neopterygii</taxon>
        <taxon>Teleostei</taxon>
        <taxon>Ostariophysi</taxon>
        <taxon>Cypriniformes</taxon>
        <taxon>Danionidae</taxon>
        <taxon>Danioninae</taxon>
        <taxon>Danio</taxon>
    </lineage>
</organism>
<dbReference type="Proteomes" id="UP000000437">
    <property type="component" value="Chromosome 11"/>
</dbReference>
<evidence type="ECO:0000313" key="1">
    <source>
        <dbReference type="Proteomes" id="UP000000437"/>
    </source>
</evidence>
<dbReference type="AlphaFoldDB" id="A0AB32TZG6"/>
<gene>
    <name evidence="2" type="primary">LOC101882091</name>
</gene>